<name>A0ABR3N7D4_9TELE</name>
<evidence type="ECO:0000259" key="14">
    <source>
        <dbReference type="PROSITE" id="PS51181"/>
    </source>
</evidence>
<keyword evidence="7" id="KW-0904">Protein phosphatase</keyword>
<feature type="domain" description="SH2" evidence="12">
    <location>
        <begin position="1182"/>
        <end position="1291"/>
    </location>
</feature>
<reference evidence="16 17" key="1">
    <citation type="submission" date="2023-09" db="EMBL/GenBank/DDBJ databases">
        <authorList>
            <person name="Wang M."/>
        </authorList>
    </citation>
    <scope>NUCLEOTIDE SEQUENCE [LARGE SCALE GENOMIC DNA]</scope>
    <source>
        <strain evidence="16">GT-2023</strain>
        <tissue evidence="16">Liver</tissue>
    </source>
</reference>
<dbReference type="PROSITE" id="PS50001">
    <property type="entry name" value="SH2"/>
    <property type="match status" value="1"/>
</dbReference>
<dbReference type="SUPFAM" id="SSF55550">
    <property type="entry name" value="SH2 domain"/>
    <property type="match status" value="1"/>
</dbReference>
<dbReference type="InterPro" id="IPR006020">
    <property type="entry name" value="PTB/PI_dom"/>
</dbReference>
<dbReference type="CDD" id="cd01213">
    <property type="entry name" value="PTB_tensin"/>
    <property type="match status" value="1"/>
</dbReference>
<gene>
    <name evidence="16" type="ORF">QQF64_028527</name>
</gene>
<dbReference type="InterPro" id="IPR029023">
    <property type="entry name" value="Tensin_phosphatase"/>
</dbReference>
<dbReference type="PROSITE" id="PS00479">
    <property type="entry name" value="ZF_DAG_PE_1"/>
    <property type="match status" value="1"/>
</dbReference>
<dbReference type="InterPro" id="IPR002219">
    <property type="entry name" value="PKC_DAG/PE"/>
</dbReference>
<dbReference type="SMART" id="SM00109">
    <property type="entry name" value="C1"/>
    <property type="match status" value="1"/>
</dbReference>
<keyword evidence="8" id="KW-0965">Cell junction</keyword>
<dbReference type="InterPro" id="IPR013625">
    <property type="entry name" value="PTB"/>
</dbReference>
<dbReference type="InterPro" id="IPR051484">
    <property type="entry name" value="Tensin_PTEN_phosphatase"/>
</dbReference>
<dbReference type="InterPro" id="IPR036860">
    <property type="entry name" value="SH2_dom_sf"/>
</dbReference>
<evidence type="ECO:0000259" key="12">
    <source>
        <dbReference type="PROSITE" id="PS50001"/>
    </source>
</evidence>
<dbReference type="InterPro" id="IPR029021">
    <property type="entry name" value="Prot-tyrosine_phosphatase-like"/>
</dbReference>
<keyword evidence="5" id="KW-0378">Hydrolase</keyword>
<dbReference type="Pfam" id="PF00130">
    <property type="entry name" value="C1_1"/>
    <property type="match status" value="1"/>
</dbReference>
<feature type="domain" description="Phorbol-ester/DAG-type" evidence="13">
    <location>
        <begin position="44"/>
        <end position="91"/>
    </location>
</feature>
<evidence type="ECO:0000256" key="11">
    <source>
        <dbReference type="SAM" id="MobiDB-lite"/>
    </source>
</evidence>
<comment type="subcellular location">
    <subcellularLocation>
        <location evidence="1">Cell junction</location>
        <location evidence="1">Focal adhesion</location>
    </subcellularLocation>
</comment>
<dbReference type="SMART" id="SM00462">
    <property type="entry name" value="PTB"/>
    <property type="match status" value="1"/>
</dbReference>
<evidence type="ECO:0000256" key="3">
    <source>
        <dbReference type="ARBA" id="ARBA00022553"/>
    </source>
</evidence>
<dbReference type="SMART" id="SM00404">
    <property type="entry name" value="PTPc_motif"/>
    <property type="match status" value="1"/>
</dbReference>
<dbReference type="PROSITE" id="PS50081">
    <property type="entry name" value="ZF_DAG_PE_2"/>
    <property type="match status" value="1"/>
</dbReference>
<feature type="compositionally biased region" description="Basic and acidic residues" evidence="11">
    <location>
        <begin position="541"/>
        <end position="559"/>
    </location>
</feature>
<keyword evidence="3" id="KW-0597">Phosphoprotein</keyword>
<dbReference type="Pfam" id="PF10409">
    <property type="entry name" value="PTEN_C2"/>
    <property type="match status" value="1"/>
</dbReference>
<evidence type="ECO:0000256" key="1">
    <source>
        <dbReference type="ARBA" id="ARBA00004246"/>
    </source>
</evidence>
<dbReference type="Pfam" id="PF08416">
    <property type="entry name" value="PTB"/>
    <property type="match status" value="1"/>
</dbReference>
<comment type="caution">
    <text evidence="16">The sequence shown here is derived from an EMBL/GenBank/DDBJ whole genome shotgun (WGS) entry which is preliminary data.</text>
</comment>
<evidence type="ECO:0000256" key="9">
    <source>
        <dbReference type="ARBA" id="ARBA00022999"/>
    </source>
</evidence>
<dbReference type="SUPFAM" id="SSF49562">
    <property type="entry name" value="C2 domain (Calcium/lipid-binding domain, CaLB)"/>
    <property type="match status" value="1"/>
</dbReference>
<evidence type="ECO:0000256" key="2">
    <source>
        <dbReference type="ARBA" id="ARBA00007881"/>
    </source>
</evidence>
<dbReference type="InterPro" id="IPR035012">
    <property type="entry name" value="Tensin-like_SH2"/>
</dbReference>
<feature type="region of interest" description="Disordered" evidence="11">
    <location>
        <begin position="826"/>
        <end position="896"/>
    </location>
</feature>
<dbReference type="InterPro" id="IPR000980">
    <property type="entry name" value="SH2"/>
</dbReference>
<feature type="compositionally biased region" description="Polar residues" evidence="11">
    <location>
        <begin position="957"/>
        <end position="974"/>
    </location>
</feature>
<dbReference type="Gene3D" id="3.30.60.20">
    <property type="match status" value="1"/>
</dbReference>
<dbReference type="InterPro" id="IPR046349">
    <property type="entry name" value="C1-like_sf"/>
</dbReference>
<dbReference type="SUPFAM" id="SSF50729">
    <property type="entry name" value="PH domain-like"/>
    <property type="match status" value="1"/>
</dbReference>
<dbReference type="Gene3D" id="3.30.505.10">
    <property type="entry name" value="SH2 domain"/>
    <property type="match status" value="1"/>
</dbReference>
<dbReference type="SMART" id="SM00252">
    <property type="entry name" value="SH2"/>
    <property type="match status" value="1"/>
</dbReference>
<dbReference type="PANTHER" id="PTHR45734">
    <property type="entry name" value="TENSIN"/>
    <property type="match status" value="1"/>
</dbReference>
<dbReference type="CDD" id="cd20826">
    <property type="entry name" value="C1_TNS2-like"/>
    <property type="match status" value="1"/>
</dbReference>
<comment type="similarity">
    <text evidence="2">Belongs to the PTEN phosphatase protein family.</text>
</comment>
<keyword evidence="9 10" id="KW-0727">SH2 domain</keyword>
<dbReference type="SMART" id="SM01326">
    <property type="entry name" value="PTEN_C2"/>
    <property type="match status" value="1"/>
</dbReference>
<protein>
    <recommendedName>
        <fullName evidence="18">Tensin 2</fullName>
    </recommendedName>
</protein>
<feature type="region of interest" description="Disordered" evidence="11">
    <location>
        <begin position="989"/>
        <end position="1027"/>
    </location>
</feature>
<feature type="compositionally biased region" description="Polar residues" evidence="11">
    <location>
        <begin position="865"/>
        <end position="874"/>
    </location>
</feature>
<sequence length="1455" mass="160943">MGCVFSKQRWAKERNPQPSDPPKTRDLTEDAEILSLTELGKMGSHSFKERNFKKKHHCVVCRQALDSHGMYCRECKTAVHKNCEEKVSVPCEVISDPPPLQNQMNIPPRRDKMESVMEKLMGSHYDFDLTYITERIISVLYLPDLEEQSYSANLKEVAAMLKSKHQDKFLLINLSEKRHDICKLNPKVEEFGWPDQHAPSLDKICAACKTMENWLNSDPQNVVVLHCKGNKGKTGVIVAAYMHYSKISAGADQALSTVAMRKFCEDKISSSLQPSQNRYIYYFAGLLSGAIKMNSSPLFLHQIHIPALLNYQSGGGYSPFLKIYQSLQLVYSSGKYDIQGPNSKMLCVNIEPALLLKGDIMVKCYHRLSDACKRECVFRLHFHTCSVHGSQLAFGKGELDHACTDDRFPADTTVELLFSSGPQKRGGEVQGNETGVSVDYGTADPIVRWDSYENFNLHHEDSAEDICHTRGPLDGSLYAQVKKRRAPGSSPSGCPTSVKTSTDSPSHSSSTPPIHLSIQPLSLSKDASRSSAPPESLSPPLREKREKDGEDRERHRETAILDDGDCSPMRPDRPVQSCYGHPYSHTHSFCDPDLTTPHALAQTLHPKHHTLPCSRTAPLPVRDLCVSQPDLLWERGRCLHHPCPETIRHMYSYPTQETHLHSPLSHSQSTRSHTLPAQTHAFYSGEACPVFHCAALPQGHAHIPPSLSPNQSLLSSPYRELRYSTTPPTSCSCRDCSRLREDVALHSLRGRELEALPWSREAEFGIRREGPMHWRDGRAESHWEGVQEGEYWRRKIAMSPVTLSYGHCHAVPKQDQAVYITDTQPEHITPLSPYPSPQSSGYHSPHPPCPCSPQPFRDSPGYASISHSPNSSPIAITPSPKRVNHNNASAAESQHGMKDGCIKVLVADKSHIEGLSPPRSMKMGEPKKSKTLQGETFPGSLITVVSAVSGAEENTKKTPNTDSTSNITLISNPPSFKSVESVQVQTHNSCIPESEQDKVERPASCYTSTSTSTSPPLCSSERSSASEFPTFNINSERQSLITLTDCNEESSNNDLTAASPDPDGYITPSFPIASYSYPLLTVPHVPYTGYTEITIPAYLPQPPLPEKQRASPLQNMSDCTATSSIKSAGKPSTSTAQFHVSFSTTTNELPPPSKCKITPSSGMEEPENRLSSKFVQDSSKYWYKPGISRDQAIAVLKDKEPGCFLIRDSNSFQGAYGLALKVSTPPAHASNHGETVNPQEQLVRHFLIESGPKGVKIKGCQNETYFGSLSALVYQHSITPVSLPCVLRIPDRDLVGELQELQSGTNTSTAADLLKQGAACNVLYLNSVETESLTGPQAVSKATKCTLTQEPRPSPTVVHFKVSTQGITLTDNQRRLFFRRHYPIHSVTFSSVDPLDQRWTDADNTSCKMFGFVARRSGGLGNVCHLFAELDPEQPATAIVNFINKVMLGPQQLRK</sequence>
<proteinExistence type="inferred from homology"/>
<dbReference type="InterPro" id="IPR035892">
    <property type="entry name" value="C2_domain_sf"/>
</dbReference>
<dbReference type="Pfam" id="PF00017">
    <property type="entry name" value="SH2"/>
    <property type="match status" value="1"/>
</dbReference>
<dbReference type="Proteomes" id="UP001558613">
    <property type="component" value="Unassembled WGS sequence"/>
</dbReference>
<evidence type="ECO:0008006" key="18">
    <source>
        <dbReference type="Google" id="ProtNLM"/>
    </source>
</evidence>
<keyword evidence="17" id="KW-1185">Reference proteome</keyword>
<dbReference type="InterPro" id="IPR011993">
    <property type="entry name" value="PH-like_dom_sf"/>
</dbReference>
<dbReference type="Gene3D" id="2.30.29.30">
    <property type="entry name" value="Pleckstrin-homology domain (PH domain)/Phosphotyrosine-binding domain (PTB)"/>
    <property type="match status" value="1"/>
</dbReference>
<dbReference type="Pfam" id="PF22785">
    <property type="entry name" value="Tc-R-P"/>
    <property type="match status" value="1"/>
</dbReference>
<feature type="compositionally biased region" description="Polar residues" evidence="11">
    <location>
        <begin position="489"/>
        <end position="499"/>
    </location>
</feature>
<dbReference type="Gene3D" id="2.60.40.1110">
    <property type="match status" value="1"/>
</dbReference>
<keyword evidence="4" id="KW-0479">Metal-binding</keyword>
<evidence type="ECO:0000259" key="15">
    <source>
        <dbReference type="PROSITE" id="PS51182"/>
    </source>
</evidence>
<dbReference type="SUPFAM" id="SSF52799">
    <property type="entry name" value="(Phosphotyrosine protein) phosphatases II"/>
    <property type="match status" value="1"/>
</dbReference>
<evidence type="ECO:0000256" key="10">
    <source>
        <dbReference type="PROSITE-ProRule" id="PRU00191"/>
    </source>
</evidence>
<evidence type="ECO:0000256" key="8">
    <source>
        <dbReference type="ARBA" id="ARBA00022949"/>
    </source>
</evidence>
<feature type="domain" description="Phosphatase tensin-type" evidence="14">
    <location>
        <begin position="118"/>
        <end position="290"/>
    </location>
</feature>
<evidence type="ECO:0000256" key="5">
    <source>
        <dbReference type="ARBA" id="ARBA00022801"/>
    </source>
</evidence>
<dbReference type="InterPro" id="IPR033929">
    <property type="entry name" value="Tensin_PTB"/>
</dbReference>
<keyword evidence="6" id="KW-0862">Zinc</keyword>
<evidence type="ECO:0000313" key="16">
    <source>
        <dbReference type="EMBL" id="KAL1272665.1"/>
    </source>
</evidence>
<evidence type="ECO:0000256" key="4">
    <source>
        <dbReference type="ARBA" id="ARBA00022723"/>
    </source>
</evidence>
<dbReference type="PROSITE" id="PS51182">
    <property type="entry name" value="C2_TENSIN"/>
    <property type="match status" value="1"/>
</dbReference>
<dbReference type="PROSITE" id="PS51181">
    <property type="entry name" value="PPASE_TENSIN"/>
    <property type="match status" value="1"/>
</dbReference>
<accession>A0ABR3N7D4</accession>
<evidence type="ECO:0000313" key="17">
    <source>
        <dbReference type="Proteomes" id="UP001558613"/>
    </source>
</evidence>
<evidence type="ECO:0000256" key="6">
    <source>
        <dbReference type="ARBA" id="ARBA00022833"/>
    </source>
</evidence>
<feature type="domain" description="C2 tensin-type" evidence="15">
    <location>
        <begin position="295"/>
        <end position="421"/>
    </location>
</feature>
<organism evidence="16 17">
    <name type="scientific">Cirrhinus molitorella</name>
    <name type="common">mud carp</name>
    <dbReference type="NCBI Taxonomy" id="172907"/>
    <lineage>
        <taxon>Eukaryota</taxon>
        <taxon>Metazoa</taxon>
        <taxon>Chordata</taxon>
        <taxon>Craniata</taxon>
        <taxon>Vertebrata</taxon>
        <taxon>Euteleostomi</taxon>
        <taxon>Actinopterygii</taxon>
        <taxon>Neopterygii</taxon>
        <taxon>Teleostei</taxon>
        <taxon>Ostariophysi</taxon>
        <taxon>Cypriniformes</taxon>
        <taxon>Cyprinidae</taxon>
        <taxon>Labeoninae</taxon>
        <taxon>Labeonini</taxon>
        <taxon>Cirrhinus</taxon>
    </lineage>
</organism>
<dbReference type="SUPFAM" id="SSF57889">
    <property type="entry name" value="Cysteine-rich domain"/>
    <property type="match status" value="1"/>
</dbReference>
<dbReference type="EMBL" id="JAYMGO010000006">
    <property type="protein sequence ID" value="KAL1272665.1"/>
    <property type="molecule type" value="Genomic_DNA"/>
</dbReference>
<dbReference type="CDD" id="cd09927">
    <property type="entry name" value="SH2_Tensin_like"/>
    <property type="match status" value="1"/>
</dbReference>
<dbReference type="InterPro" id="IPR003595">
    <property type="entry name" value="Tyr_Pase_cat"/>
</dbReference>
<feature type="region of interest" description="Disordered" evidence="11">
    <location>
        <begin position="948"/>
        <end position="974"/>
    </location>
</feature>
<evidence type="ECO:0000259" key="13">
    <source>
        <dbReference type="PROSITE" id="PS50081"/>
    </source>
</evidence>
<feature type="region of interest" description="Disordered" evidence="11">
    <location>
        <begin position="1"/>
        <end position="27"/>
    </location>
</feature>
<dbReference type="InterPro" id="IPR014020">
    <property type="entry name" value="Tensin_C2-dom"/>
</dbReference>
<feature type="region of interest" description="Disordered" evidence="11">
    <location>
        <begin position="482"/>
        <end position="568"/>
    </location>
</feature>
<feature type="compositionally biased region" description="Low complexity" evidence="11">
    <location>
        <begin position="500"/>
        <end position="513"/>
    </location>
</feature>
<evidence type="ECO:0000256" key="7">
    <source>
        <dbReference type="ARBA" id="ARBA00022912"/>
    </source>
</evidence>
<dbReference type="Gene3D" id="3.90.190.10">
    <property type="entry name" value="Protein tyrosine phosphatase superfamily"/>
    <property type="match status" value="1"/>
</dbReference>
<dbReference type="PANTHER" id="PTHR45734:SF12">
    <property type="entry name" value="TENSIN-2 ISOFORM X1"/>
    <property type="match status" value="1"/>
</dbReference>
<feature type="compositionally biased region" description="Low complexity" evidence="11">
    <location>
        <begin position="529"/>
        <end position="540"/>
    </location>
</feature>
<feature type="region of interest" description="Disordered" evidence="11">
    <location>
        <begin position="913"/>
        <end position="934"/>
    </location>
</feature>
<feature type="compositionally biased region" description="Low complexity" evidence="11">
    <location>
        <begin position="1004"/>
        <end position="1020"/>
    </location>
</feature>